<evidence type="ECO:0000256" key="1">
    <source>
        <dbReference type="ARBA" id="ARBA00004651"/>
    </source>
</evidence>
<keyword evidence="11" id="KW-1185">Reference proteome</keyword>
<dbReference type="GO" id="GO:0022857">
    <property type="term" value="F:transmembrane transporter activity"/>
    <property type="evidence" value="ECO:0007669"/>
    <property type="project" value="TreeGrafter"/>
</dbReference>
<comment type="similarity">
    <text evidence="6">Belongs to the ABC-4 integral membrane protein family.</text>
</comment>
<evidence type="ECO:0000256" key="8">
    <source>
        <dbReference type="SAM" id="Phobius"/>
    </source>
</evidence>
<evidence type="ECO:0000256" key="2">
    <source>
        <dbReference type="ARBA" id="ARBA00022475"/>
    </source>
</evidence>
<feature type="region of interest" description="Disordered" evidence="7">
    <location>
        <begin position="70"/>
        <end position="99"/>
    </location>
</feature>
<keyword evidence="2" id="KW-1003">Cell membrane</keyword>
<feature type="transmembrane region" description="Helical" evidence="8">
    <location>
        <begin position="964"/>
        <end position="986"/>
    </location>
</feature>
<sequence length="1001" mass="102406">MSPDREPLDREPATERTTSEAMAGRTPAPWVRTRLRTSRAAALLLALLVLGSTFLAAALPRTLDRDSDRALTKQLSDTTPHARSLTATLSSGTTDTTGRPAYSQQVLDQVAQQLRGDLTAPLAPSPAEDSYGANSGTRYLTDPRMPRPGVGLDPVLSLFTLHDQYSHLRLVAGRLPDGHSFDADGNGHFDVALTKPVADRLGVGVGAALNTSELTPFARSRPHPPEPSVQAVVVGIFEPTDANQAIWSTAGCLTNPCLEATGTPPESYWDADALVAPEDLTALPQWHGAKLFWQIPIDPHHLHGYQLGQAQRVIGSALDGPQAAALGNSINVPSLRPASMLPDAFTKALNQQAAAAPLHAIGPIGAGAVAAVVLLLAAGLAVDRRRAELVLLRARGASLTAIGWRLFAETAVLTVPATVLGTALALTVLPTPRWTAAVLTGLLTGLVALLPFPLRAVLTLRGARRRKGSGAAGATRKARTGRFARRLGSPSRLVAELATLALATAAVLAVRRRGVAPPGTSLDLLLTAAPLLLAVAGAVVLARLFPLLLAPGVRWAARQPGAIGFLGLARATRNGAASGAHGPATAGGGSQAPTVLPLMALLLAVTTAGFGVTVLSSTDTARQLAARQSIGGDARVLANSSGALPVSFPAAVAKLPGMRAGTLAVIDNDTPVGAGDSGMVAGAILVMVDPQSYAELARQVGYGQFDPALLKTPTDAGAPVPALTNVPYAGRLGTQGNDLQLPDAYGTLRIQVVGTVDGTPAVPVLGERPLLVVSSAAVAHQHPAAAPLAAAPTAWFGTGDGITTAALRGLLGQELGAGAEAGAGAGAGTGTDAAAQVDARFNIATRDDFAHGLGDDPLQHSAEQLFWAAVVAAVGFSVLSLLLTLLRAAPERAALLARLRTMGLRRRQGLVLIMVEALPQALVAAVAGAAVACLAVPLLGSSINLSAMVGASVPSGLHLALGQVAWQALILAGLSTAAVVAETLVAGRRQINTELRAGDQR</sequence>
<evidence type="ECO:0000313" key="11">
    <source>
        <dbReference type="Proteomes" id="UP000540506"/>
    </source>
</evidence>
<feature type="compositionally biased region" description="Basic and acidic residues" evidence="7">
    <location>
        <begin position="1"/>
        <end position="18"/>
    </location>
</feature>
<feature type="domain" description="ABC3 transporter permease C-terminal" evidence="9">
    <location>
        <begin position="365"/>
        <end position="429"/>
    </location>
</feature>
<reference evidence="10 11" key="1">
    <citation type="submission" date="2020-08" db="EMBL/GenBank/DDBJ databases">
        <title>Sequencing the genomes of 1000 actinobacteria strains.</title>
        <authorList>
            <person name="Klenk H.-P."/>
        </authorList>
    </citation>
    <scope>NUCLEOTIDE SEQUENCE [LARGE SCALE GENOMIC DNA]</scope>
    <source>
        <strain evidence="10 11">DSM 41654</strain>
    </source>
</reference>
<feature type="transmembrane region" description="Helical" evidence="8">
    <location>
        <begin position="493"/>
        <end position="511"/>
    </location>
</feature>
<proteinExistence type="inferred from homology"/>
<feature type="transmembrane region" description="Helical" evidence="8">
    <location>
        <begin position="865"/>
        <end position="889"/>
    </location>
</feature>
<feature type="transmembrane region" description="Helical" evidence="8">
    <location>
        <begin position="403"/>
        <end position="428"/>
    </location>
</feature>
<feature type="transmembrane region" description="Helical" evidence="8">
    <location>
        <begin position="360"/>
        <end position="382"/>
    </location>
</feature>
<evidence type="ECO:0000256" key="4">
    <source>
        <dbReference type="ARBA" id="ARBA00022989"/>
    </source>
</evidence>
<accession>A0A7W7R5E3</accession>
<feature type="compositionally biased region" description="Low complexity" evidence="7">
    <location>
        <begin position="82"/>
        <end position="99"/>
    </location>
</feature>
<feature type="region of interest" description="Disordered" evidence="7">
    <location>
        <begin position="120"/>
        <end position="146"/>
    </location>
</feature>
<feature type="transmembrane region" description="Helical" evidence="8">
    <location>
        <begin position="595"/>
        <end position="615"/>
    </location>
</feature>
<feature type="region of interest" description="Disordered" evidence="7">
    <location>
        <begin position="1"/>
        <end position="26"/>
    </location>
</feature>
<protein>
    <submittedName>
        <fullName evidence="10">Putative ABC transport system permease protein</fullName>
    </submittedName>
</protein>
<organism evidence="10 11">
    <name type="scientific">Kitasatospora kifunensis</name>
    <name type="common">Streptomyces kifunensis</name>
    <dbReference type="NCBI Taxonomy" id="58351"/>
    <lineage>
        <taxon>Bacteria</taxon>
        <taxon>Bacillati</taxon>
        <taxon>Actinomycetota</taxon>
        <taxon>Actinomycetes</taxon>
        <taxon>Kitasatosporales</taxon>
        <taxon>Streptomycetaceae</taxon>
        <taxon>Kitasatospora</taxon>
    </lineage>
</organism>
<dbReference type="Pfam" id="PF02687">
    <property type="entry name" value="FtsX"/>
    <property type="match status" value="1"/>
</dbReference>
<evidence type="ECO:0000259" key="9">
    <source>
        <dbReference type="Pfam" id="PF02687"/>
    </source>
</evidence>
<feature type="transmembrane region" description="Helical" evidence="8">
    <location>
        <begin position="531"/>
        <end position="550"/>
    </location>
</feature>
<evidence type="ECO:0000256" key="3">
    <source>
        <dbReference type="ARBA" id="ARBA00022692"/>
    </source>
</evidence>
<evidence type="ECO:0000256" key="6">
    <source>
        <dbReference type="ARBA" id="ARBA00038076"/>
    </source>
</evidence>
<keyword evidence="4 8" id="KW-1133">Transmembrane helix</keyword>
<dbReference type="InterPro" id="IPR050250">
    <property type="entry name" value="Macrolide_Exporter_MacB"/>
</dbReference>
<gene>
    <name evidence="10" type="ORF">FHR34_004735</name>
</gene>
<evidence type="ECO:0000256" key="7">
    <source>
        <dbReference type="SAM" id="MobiDB-lite"/>
    </source>
</evidence>
<dbReference type="AlphaFoldDB" id="A0A7W7R5E3"/>
<dbReference type="EMBL" id="JACHJV010000001">
    <property type="protein sequence ID" value="MBB4925742.1"/>
    <property type="molecule type" value="Genomic_DNA"/>
</dbReference>
<dbReference type="PANTHER" id="PTHR30572:SF4">
    <property type="entry name" value="ABC TRANSPORTER PERMEASE YTRF"/>
    <property type="match status" value="1"/>
</dbReference>
<keyword evidence="3 8" id="KW-0812">Transmembrane</keyword>
<feature type="transmembrane region" description="Helical" evidence="8">
    <location>
        <begin position="434"/>
        <end position="458"/>
    </location>
</feature>
<dbReference type="GO" id="GO:0005886">
    <property type="term" value="C:plasma membrane"/>
    <property type="evidence" value="ECO:0007669"/>
    <property type="project" value="UniProtKB-SubCell"/>
</dbReference>
<comment type="subcellular location">
    <subcellularLocation>
        <location evidence="1">Cell membrane</location>
        <topology evidence="1">Multi-pass membrane protein</topology>
    </subcellularLocation>
</comment>
<feature type="transmembrane region" description="Helical" evidence="8">
    <location>
        <begin position="910"/>
        <end position="939"/>
    </location>
</feature>
<comment type="caution">
    <text evidence="10">The sequence shown here is derived from an EMBL/GenBank/DDBJ whole genome shotgun (WGS) entry which is preliminary data.</text>
</comment>
<keyword evidence="5 8" id="KW-0472">Membrane</keyword>
<dbReference type="RefSeq" id="WP_184938171.1">
    <property type="nucleotide sequence ID" value="NZ_JACHJV010000001.1"/>
</dbReference>
<feature type="transmembrane region" description="Helical" evidence="8">
    <location>
        <begin position="40"/>
        <end position="59"/>
    </location>
</feature>
<evidence type="ECO:0000256" key="5">
    <source>
        <dbReference type="ARBA" id="ARBA00023136"/>
    </source>
</evidence>
<dbReference type="InterPro" id="IPR003838">
    <property type="entry name" value="ABC3_permease_C"/>
</dbReference>
<dbReference type="PANTHER" id="PTHR30572">
    <property type="entry name" value="MEMBRANE COMPONENT OF TRANSPORTER-RELATED"/>
    <property type="match status" value="1"/>
</dbReference>
<dbReference type="Proteomes" id="UP000540506">
    <property type="component" value="Unassembled WGS sequence"/>
</dbReference>
<name>A0A7W7R5E3_KITKI</name>
<evidence type="ECO:0000313" key="10">
    <source>
        <dbReference type="EMBL" id="MBB4925742.1"/>
    </source>
</evidence>